<evidence type="ECO:0000313" key="2">
    <source>
        <dbReference type="EMBL" id="GHE25875.1"/>
    </source>
</evidence>
<protein>
    <submittedName>
        <fullName evidence="2">Uncharacterized protein</fullName>
    </submittedName>
</protein>
<dbReference type="EMBL" id="BNCF01000001">
    <property type="protein sequence ID" value="GHE25875.1"/>
    <property type="molecule type" value="Genomic_DNA"/>
</dbReference>
<sequence length="119" mass="12931">MDYLVRYYQWDDARCRPHADCLCEEVVRVSSLADLPADGRLVALAPDAQPPAKAYRIVGRRFVPLEGNEGGARGMFRVDVYLQELPEASNEPLDAAHEGARARPGGDGLAGEQRPPGGV</sequence>
<proteinExistence type="predicted"/>
<organism evidence="2 3">
    <name type="scientific">Vulcaniibacterium thermophilum</name>
    <dbReference type="NCBI Taxonomy" id="1169913"/>
    <lineage>
        <taxon>Bacteria</taxon>
        <taxon>Pseudomonadati</taxon>
        <taxon>Pseudomonadota</taxon>
        <taxon>Gammaproteobacteria</taxon>
        <taxon>Lysobacterales</taxon>
        <taxon>Lysobacteraceae</taxon>
        <taxon>Vulcaniibacterium</taxon>
    </lineage>
</organism>
<name>A0A918YXF4_9GAMM</name>
<dbReference type="AlphaFoldDB" id="A0A918YXF4"/>
<reference evidence="2" key="1">
    <citation type="journal article" date="2014" name="Int. J. Syst. Evol. Microbiol.">
        <title>Complete genome sequence of Corynebacterium casei LMG S-19264T (=DSM 44701T), isolated from a smear-ripened cheese.</title>
        <authorList>
            <consortium name="US DOE Joint Genome Institute (JGI-PGF)"/>
            <person name="Walter F."/>
            <person name="Albersmeier A."/>
            <person name="Kalinowski J."/>
            <person name="Ruckert C."/>
        </authorList>
    </citation>
    <scope>NUCLEOTIDE SEQUENCE</scope>
    <source>
        <strain evidence="2">KCTC 32020</strain>
    </source>
</reference>
<comment type="caution">
    <text evidence="2">The sequence shown here is derived from an EMBL/GenBank/DDBJ whole genome shotgun (WGS) entry which is preliminary data.</text>
</comment>
<gene>
    <name evidence="2" type="ORF">GCM10007167_03570</name>
</gene>
<feature type="region of interest" description="Disordered" evidence="1">
    <location>
        <begin position="89"/>
        <end position="119"/>
    </location>
</feature>
<accession>A0A918YXF4</accession>
<evidence type="ECO:0000313" key="3">
    <source>
        <dbReference type="Proteomes" id="UP000636453"/>
    </source>
</evidence>
<dbReference type="Proteomes" id="UP000636453">
    <property type="component" value="Unassembled WGS sequence"/>
</dbReference>
<dbReference type="RefSeq" id="WP_146472522.1">
    <property type="nucleotide sequence ID" value="NZ_BNCF01000001.1"/>
</dbReference>
<keyword evidence="3" id="KW-1185">Reference proteome</keyword>
<evidence type="ECO:0000256" key="1">
    <source>
        <dbReference type="SAM" id="MobiDB-lite"/>
    </source>
</evidence>
<reference evidence="2" key="2">
    <citation type="submission" date="2020-09" db="EMBL/GenBank/DDBJ databases">
        <authorList>
            <person name="Sun Q."/>
            <person name="Kim S."/>
        </authorList>
    </citation>
    <scope>NUCLEOTIDE SEQUENCE</scope>
    <source>
        <strain evidence="2">KCTC 32020</strain>
    </source>
</reference>